<feature type="compositionally biased region" description="Basic and acidic residues" evidence="1">
    <location>
        <begin position="1"/>
        <end position="22"/>
    </location>
</feature>
<organism evidence="2">
    <name type="scientific">marine metagenome</name>
    <dbReference type="NCBI Taxonomy" id="408172"/>
    <lineage>
        <taxon>unclassified sequences</taxon>
        <taxon>metagenomes</taxon>
        <taxon>ecological metagenomes</taxon>
    </lineage>
</organism>
<name>A0A383C912_9ZZZZ</name>
<dbReference type="AlphaFoldDB" id="A0A383C912"/>
<gene>
    <name evidence="2" type="ORF">METZ01_LOCUS481384</name>
</gene>
<feature type="non-terminal residue" evidence="2">
    <location>
        <position position="57"/>
    </location>
</feature>
<accession>A0A383C912</accession>
<feature type="region of interest" description="Disordered" evidence="1">
    <location>
        <begin position="1"/>
        <end position="24"/>
    </location>
</feature>
<dbReference type="EMBL" id="UINC01206755">
    <property type="protein sequence ID" value="SVE28530.1"/>
    <property type="molecule type" value="Genomic_DNA"/>
</dbReference>
<evidence type="ECO:0000313" key="2">
    <source>
        <dbReference type="EMBL" id="SVE28530.1"/>
    </source>
</evidence>
<proteinExistence type="predicted"/>
<evidence type="ECO:0000256" key="1">
    <source>
        <dbReference type="SAM" id="MobiDB-lite"/>
    </source>
</evidence>
<feature type="non-terminal residue" evidence="2">
    <location>
        <position position="1"/>
    </location>
</feature>
<protein>
    <submittedName>
        <fullName evidence="2">Uncharacterized protein</fullName>
    </submittedName>
</protein>
<sequence length="57" mass="6571">VQFNPEPHRGANAEKDGRDQGRHLKPHIYIQQHNHILPQFKSRLKTIGKKEPPRLGG</sequence>
<reference evidence="2" key="1">
    <citation type="submission" date="2018-05" db="EMBL/GenBank/DDBJ databases">
        <authorList>
            <person name="Lanie J.A."/>
            <person name="Ng W.-L."/>
            <person name="Kazmierczak K.M."/>
            <person name="Andrzejewski T.M."/>
            <person name="Davidsen T.M."/>
            <person name="Wayne K.J."/>
            <person name="Tettelin H."/>
            <person name="Glass J.I."/>
            <person name="Rusch D."/>
            <person name="Podicherti R."/>
            <person name="Tsui H.-C.T."/>
            <person name="Winkler M.E."/>
        </authorList>
    </citation>
    <scope>NUCLEOTIDE SEQUENCE</scope>
</reference>